<dbReference type="STRING" id="735517.SAMN05444272_0536"/>
<feature type="transmembrane region" description="Helical" evidence="5">
    <location>
        <begin position="116"/>
        <end position="133"/>
    </location>
</feature>
<evidence type="ECO:0000256" key="2">
    <source>
        <dbReference type="ARBA" id="ARBA00022692"/>
    </source>
</evidence>
<dbReference type="AlphaFoldDB" id="A0A1M7AG90"/>
<feature type="transmembrane region" description="Helical" evidence="5">
    <location>
        <begin position="56"/>
        <end position="73"/>
    </location>
</feature>
<feature type="transmembrane region" description="Helical" evidence="5">
    <location>
        <begin position="254"/>
        <end position="271"/>
    </location>
</feature>
<dbReference type="PANTHER" id="PTHR43483:SF3">
    <property type="entry name" value="MEMBRANE TRANSPORTER PROTEIN HI_0806-RELATED"/>
    <property type="match status" value="1"/>
</dbReference>
<protein>
    <recommendedName>
        <fullName evidence="5">Probable membrane transporter protein</fullName>
    </recommendedName>
</protein>
<feature type="transmembrane region" description="Helical" evidence="5">
    <location>
        <begin position="33"/>
        <end position="49"/>
    </location>
</feature>
<dbReference type="InterPro" id="IPR002781">
    <property type="entry name" value="TM_pro_TauE-like"/>
</dbReference>
<accession>A0A1M7AG90</accession>
<organism evidence="6 7">
    <name type="scientific">Roseibium suaedae</name>
    <dbReference type="NCBI Taxonomy" id="735517"/>
    <lineage>
        <taxon>Bacteria</taxon>
        <taxon>Pseudomonadati</taxon>
        <taxon>Pseudomonadota</taxon>
        <taxon>Alphaproteobacteria</taxon>
        <taxon>Hyphomicrobiales</taxon>
        <taxon>Stappiaceae</taxon>
        <taxon>Roseibium</taxon>
    </lineage>
</organism>
<gene>
    <name evidence="6" type="ORF">SAMN05444272_0536</name>
</gene>
<evidence type="ECO:0000313" key="7">
    <source>
        <dbReference type="Proteomes" id="UP000186002"/>
    </source>
</evidence>
<comment type="subcellular location">
    <subcellularLocation>
        <location evidence="5">Cell membrane</location>
        <topology evidence="5">Multi-pass membrane protein</topology>
    </subcellularLocation>
    <subcellularLocation>
        <location evidence="1">Membrane</location>
        <topology evidence="1">Multi-pass membrane protein</topology>
    </subcellularLocation>
</comment>
<evidence type="ECO:0000256" key="4">
    <source>
        <dbReference type="ARBA" id="ARBA00023136"/>
    </source>
</evidence>
<dbReference type="EMBL" id="FRBW01000001">
    <property type="protein sequence ID" value="SHL41762.1"/>
    <property type="molecule type" value="Genomic_DNA"/>
</dbReference>
<name>A0A1M7AG90_9HYPH</name>
<comment type="similarity">
    <text evidence="5">Belongs to the 4-toluene sulfonate uptake permease (TSUP) (TC 2.A.102) family.</text>
</comment>
<evidence type="ECO:0000256" key="5">
    <source>
        <dbReference type="RuleBase" id="RU363041"/>
    </source>
</evidence>
<feature type="transmembrane region" description="Helical" evidence="5">
    <location>
        <begin position="222"/>
        <end position="242"/>
    </location>
</feature>
<feature type="transmembrane region" description="Helical" evidence="5">
    <location>
        <begin position="186"/>
        <end position="210"/>
    </location>
</feature>
<feature type="transmembrane region" description="Helical" evidence="5">
    <location>
        <begin position="93"/>
        <end position="109"/>
    </location>
</feature>
<keyword evidence="3 5" id="KW-1133">Transmembrane helix</keyword>
<reference evidence="6 7" key="1">
    <citation type="submission" date="2016-11" db="EMBL/GenBank/DDBJ databases">
        <authorList>
            <person name="Jaros S."/>
            <person name="Januszkiewicz K."/>
            <person name="Wedrychowicz H."/>
        </authorList>
    </citation>
    <scope>NUCLEOTIDE SEQUENCE [LARGE SCALE GENOMIC DNA]</scope>
    <source>
        <strain evidence="6 7">DSM 22153</strain>
    </source>
</reference>
<evidence type="ECO:0000256" key="1">
    <source>
        <dbReference type="ARBA" id="ARBA00004141"/>
    </source>
</evidence>
<keyword evidence="4 5" id="KW-0472">Membrane</keyword>
<dbReference type="RefSeq" id="WP_073008454.1">
    <property type="nucleotide sequence ID" value="NZ_FRBW01000001.1"/>
</dbReference>
<dbReference type="PANTHER" id="PTHR43483">
    <property type="entry name" value="MEMBRANE TRANSPORTER PROTEIN HI_0806-RELATED"/>
    <property type="match status" value="1"/>
</dbReference>
<keyword evidence="2 5" id="KW-0812">Transmembrane</keyword>
<dbReference type="Pfam" id="PF01925">
    <property type="entry name" value="TauE"/>
    <property type="match status" value="1"/>
</dbReference>
<evidence type="ECO:0000256" key="3">
    <source>
        <dbReference type="ARBA" id="ARBA00022989"/>
    </source>
</evidence>
<evidence type="ECO:0000313" key="6">
    <source>
        <dbReference type="EMBL" id="SHL41762.1"/>
    </source>
</evidence>
<keyword evidence="5" id="KW-1003">Cell membrane</keyword>
<dbReference type="GO" id="GO:0005886">
    <property type="term" value="C:plasma membrane"/>
    <property type="evidence" value="ECO:0007669"/>
    <property type="project" value="UniProtKB-SubCell"/>
</dbReference>
<dbReference type="Proteomes" id="UP000186002">
    <property type="component" value="Unassembled WGS sequence"/>
</dbReference>
<dbReference type="OrthoDB" id="457670at2"/>
<keyword evidence="7" id="KW-1185">Reference proteome</keyword>
<proteinExistence type="inferred from homology"/>
<feature type="transmembrane region" description="Helical" evidence="5">
    <location>
        <begin position="153"/>
        <end position="179"/>
    </location>
</feature>
<sequence length="275" mass="28274">MADISFISLALLAVALLATGVIAGITAGLLGVGGGIVIVPVLYYIFPLVGIQDSVLMHLAVGTSLATIIATGASSARAHYKRGSIDMDLLKRWLLPIAIGVICGSALAGNLSGGMLTLIFGVVALLVAANMVLRKEGSGIADQLPGSPLREVLGFIIGGVSVMMGIGGGTLGVPILTLFSFPIRKAVGTAAAIGLIIAIPGTLMSIWYGYGNPDLPPFSLGYVNLVGFFLIIPASVYSAPLGAKLAHTIPPEKLRLVFAVFLAFTGARMIYKVLM</sequence>